<protein>
    <submittedName>
        <fullName evidence="2">Uncharacterized protein</fullName>
    </submittedName>
</protein>
<dbReference type="Proteomes" id="UP000800041">
    <property type="component" value="Unassembled WGS sequence"/>
</dbReference>
<evidence type="ECO:0000313" key="2">
    <source>
        <dbReference type="EMBL" id="KAF1981117.1"/>
    </source>
</evidence>
<feature type="compositionally biased region" description="Polar residues" evidence="1">
    <location>
        <begin position="84"/>
        <end position="105"/>
    </location>
</feature>
<proteinExistence type="predicted"/>
<evidence type="ECO:0000256" key="1">
    <source>
        <dbReference type="SAM" id="MobiDB-lite"/>
    </source>
</evidence>
<sequence>MPQRISLTLPPKGKRRNRNSTVLPSIDALLATTVSKPGDRSSNITNGNNSNRVKFCQRDSVRSQKAEIVSCEDDPVPTSADPASINQTALVTERTTTSEPPQTAQRDGDNLGMEKDDKSSASTHIPPPTSQTEPAKPPPRHRISRSWTFADFTLEAFDLDDEAKARDRARPKMPWRRGSRGFFWEEGREALLVWDEDGRAKVSGSLKRMLRKVRERMMGKRRE</sequence>
<reference evidence="2" key="1">
    <citation type="journal article" date="2020" name="Stud. Mycol.">
        <title>101 Dothideomycetes genomes: a test case for predicting lifestyles and emergence of pathogens.</title>
        <authorList>
            <person name="Haridas S."/>
            <person name="Albert R."/>
            <person name="Binder M."/>
            <person name="Bloem J."/>
            <person name="Labutti K."/>
            <person name="Salamov A."/>
            <person name="Andreopoulos B."/>
            <person name="Baker S."/>
            <person name="Barry K."/>
            <person name="Bills G."/>
            <person name="Bluhm B."/>
            <person name="Cannon C."/>
            <person name="Castanera R."/>
            <person name="Culley D."/>
            <person name="Daum C."/>
            <person name="Ezra D."/>
            <person name="Gonzalez J."/>
            <person name="Henrissat B."/>
            <person name="Kuo A."/>
            <person name="Liang C."/>
            <person name="Lipzen A."/>
            <person name="Lutzoni F."/>
            <person name="Magnuson J."/>
            <person name="Mondo S."/>
            <person name="Nolan M."/>
            <person name="Ohm R."/>
            <person name="Pangilinan J."/>
            <person name="Park H.-J."/>
            <person name="Ramirez L."/>
            <person name="Alfaro M."/>
            <person name="Sun H."/>
            <person name="Tritt A."/>
            <person name="Yoshinaga Y."/>
            <person name="Zwiers L.-H."/>
            <person name="Turgeon B."/>
            <person name="Goodwin S."/>
            <person name="Spatafora J."/>
            <person name="Crous P."/>
            <person name="Grigoriev I."/>
        </authorList>
    </citation>
    <scope>NUCLEOTIDE SEQUENCE</scope>
    <source>
        <strain evidence="2">CBS 113979</strain>
    </source>
</reference>
<name>A0A6G1GK42_9PEZI</name>
<gene>
    <name evidence="2" type="ORF">K402DRAFT_467769</name>
</gene>
<feature type="compositionally biased region" description="Basic and acidic residues" evidence="1">
    <location>
        <begin position="106"/>
        <end position="119"/>
    </location>
</feature>
<feature type="region of interest" description="Disordered" evidence="1">
    <location>
        <begin position="67"/>
        <end position="143"/>
    </location>
</feature>
<accession>A0A6G1GK42</accession>
<evidence type="ECO:0000313" key="3">
    <source>
        <dbReference type="Proteomes" id="UP000800041"/>
    </source>
</evidence>
<dbReference type="EMBL" id="ML977207">
    <property type="protein sequence ID" value="KAF1981117.1"/>
    <property type="molecule type" value="Genomic_DNA"/>
</dbReference>
<organism evidence="2 3">
    <name type="scientific">Aulographum hederae CBS 113979</name>
    <dbReference type="NCBI Taxonomy" id="1176131"/>
    <lineage>
        <taxon>Eukaryota</taxon>
        <taxon>Fungi</taxon>
        <taxon>Dikarya</taxon>
        <taxon>Ascomycota</taxon>
        <taxon>Pezizomycotina</taxon>
        <taxon>Dothideomycetes</taxon>
        <taxon>Pleosporomycetidae</taxon>
        <taxon>Aulographales</taxon>
        <taxon>Aulographaceae</taxon>
    </lineage>
</organism>
<dbReference type="AlphaFoldDB" id="A0A6G1GK42"/>
<feature type="region of interest" description="Disordered" evidence="1">
    <location>
        <begin position="1"/>
        <end position="24"/>
    </location>
</feature>
<keyword evidence="3" id="KW-1185">Reference proteome</keyword>